<keyword evidence="5 6" id="KW-0472">Membrane</keyword>
<dbReference type="InterPro" id="IPR021062">
    <property type="entry name" value="ArAE_1_C"/>
</dbReference>
<dbReference type="RefSeq" id="WP_209977291.1">
    <property type="nucleotide sequence ID" value="NZ_JAGGLB010000035.1"/>
</dbReference>
<dbReference type="PANTHER" id="PTHR40064">
    <property type="entry name" value="MEMBRANE PROTEIN-RELATED"/>
    <property type="match status" value="1"/>
</dbReference>
<keyword evidence="9" id="KW-1185">Reference proteome</keyword>
<evidence type="ECO:0000313" key="8">
    <source>
        <dbReference type="EMBL" id="MBP1995493.1"/>
    </source>
</evidence>
<sequence length="319" mass="35455">MGFRVVKTAIAVVISIYIAQFLGLIAPLSAGLLAIIGVEVTKKKGIRSALQRIAASVLCLLFGSLMFVLFGFHIWLIGVFVLIVFPLLHRMRISEGAVTGSVVMFHIYAGGSVTFAGIWNEVLLLIVGLGTAILINIAYMPKAEKKILAHKLEVEQFFSGIFLQIAAHLRDNSMVWDGKEILDASAAVDNGSELARKSLDNTLIFGGETYWRVYFYMRGEQLESITRMAALVAQIYSTLPQGASIASIFEGLSADVKEEYYTGRTEEVLLAMEQQFKQMPLPQTREEFEVRSAMLQLNLELKHYLSIAKKQKKQKPENS</sequence>
<protein>
    <submittedName>
        <fullName evidence="8">Uncharacterized membrane protein YgaE (UPF0421/DUF939 family)</fullName>
    </submittedName>
</protein>
<dbReference type="EMBL" id="JAGGLB010000035">
    <property type="protein sequence ID" value="MBP1995493.1"/>
    <property type="molecule type" value="Genomic_DNA"/>
</dbReference>
<feature type="transmembrane region" description="Helical" evidence="6">
    <location>
        <begin position="97"/>
        <end position="116"/>
    </location>
</feature>
<accession>A0ABS4J6N9</accession>
<gene>
    <name evidence="8" type="ORF">J2Z66_007135</name>
</gene>
<dbReference type="Pfam" id="PF06081">
    <property type="entry name" value="ArAE_1"/>
    <property type="match status" value="1"/>
</dbReference>
<feature type="domain" description="Putative aromatic acid exporter C-terminal" evidence="7">
    <location>
        <begin position="144"/>
        <end position="307"/>
    </location>
</feature>
<evidence type="ECO:0000256" key="6">
    <source>
        <dbReference type="SAM" id="Phobius"/>
    </source>
</evidence>
<dbReference type="Pfam" id="PF11728">
    <property type="entry name" value="ArAE_1_C"/>
    <property type="match status" value="1"/>
</dbReference>
<proteinExistence type="predicted"/>
<reference evidence="8 9" key="1">
    <citation type="submission" date="2021-03" db="EMBL/GenBank/DDBJ databases">
        <title>Genomic Encyclopedia of Type Strains, Phase IV (KMG-IV): sequencing the most valuable type-strain genomes for metagenomic binning, comparative biology and taxonomic classification.</title>
        <authorList>
            <person name="Goeker M."/>
        </authorList>
    </citation>
    <scope>NUCLEOTIDE SEQUENCE [LARGE SCALE GENOMIC DNA]</scope>
    <source>
        <strain evidence="8 9">DSM 26048</strain>
    </source>
</reference>
<dbReference type="InterPro" id="IPR010343">
    <property type="entry name" value="ArAE_1"/>
</dbReference>
<feature type="transmembrane region" description="Helical" evidence="6">
    <location>
        <begin position="122"/>
        <end position="141"/>
    </location>
</feature>
<keyword evidence="3 6" id="KW-0812">Transmembrane</keyword>
<feature type="transmembrane region" description="Helical" evidence="6">
    <location>
        <begin position="53"/>
        <end position="85"/>
    </location>
</feature>
<evidence type="ECO:0000256" key="1">
    <source>
        <dbReference type="ARBA" id="ARBA00004651"/>
    </source>
</evidence>
<keyword evidence="4 6" id="KW-1133">Transmembrane helix</keyword>
<dbReference type="Proteomes" id="UP001519287">
    <property type="component" value="Unassembled WGS sequence"/>
</dbReference>
<evidence type="ECO:0000313" key="9">
    <source>
        <dbReference type="Proteomes" id="UP001519287"/>
    </source>
</evidence>
<dbReference type="InterPro" id="IPR038323">
    <property type="entry name" value="ArAE_1_C_sf"/>
</dbReference>
<dbReference type="Gene3D" id="1.20.120.940">
    <property type="entry name" value="Putative aromatic acid exporter, C-terminal domain"/>
    <property type="match status" value="1"/>
</dbReference>
<evidence type="ECO:0000256" key="5">
    <source>
        <dbReference type="ARBA" id="ARBA00023136"/>
    </source>
</evidence>
<dbReference type="InterPro" id="IPR052984">
    <property type="entry name" value="UPF0421"/>
</dbReference>
<evidence type="ECO:0000256" key="2">
    <source>
        <dbReference type="ARBA" id="ARBA00022475"/>
    </source>
</evidence>
<evidence type="ECO:0000259" key="7">
    <source>
        <dbReference type="Pfam" id="PF11728"/>
    </source>
</evidence>
<feature type="transmembrane region" description="Helical" evidence="6">
    <location>
        <begin position="12"/>
        <end position="38"/>
    </location>
</feature>
<evidence type="ECO:0000256" key="3">
    <source>
        <dbReference type="ARBA" id="ARBA00022692"/>
    </source>
</evidence>
<keyword evidence="2" id="KW-1003">Cell membrane</keyword>
<comment type="subcellular location">
    <subcellularLocation>
        <location evidence="1">Cell membrane</location>
        <topology evidence="1">Multi-pass membrane protein</topology>
    </subcellularLocation>
</comment>
<comment type="caution">
    <text evidence="8">The sequence shown here is derived from an EMBL/GenBank/DDBJ whole genome shotgun (WGS) entry which is preliminary data.</text>
</comment>
<evidence type="ECO:0000256" key="4">
    <source>
        <dbReference type="ARBA" id="ARBA00022989"/>
    </source>
</evidence>
<dbReference type="PANTHER" id="PTHR40064:SF1">
    <property type="entry name" value="MEMBRANE PROTEIN"/>
    <property type="match status" value="1"/>
</dbReference>
<name>A0ABS4J6N9_9BACL</name>
<organism evidence="8 9">
    <name type="scientific">Paenibacillus eucommiae</name>
    <dbReference type="NCBI Taxonomy" id="1355755"/>
    <lineage>
        <taxon>Bacteria</taxon>
        <taxon>Bacillati</taxon>
        <taxon>Bacillota</taxon>
        <taxon>Bacilli</taxon>
        <taxon>Bacillales</taxon>
        <taxon>Paenibacillaceae</taxon>
        <taxon>Paenibacillus</taxon>
    </lineage>
</organism>